<name>A0A5E4QZW3_9NEOP</name>
<dbReference type="CDD" id="cd01519">
    <property type="entry name" value="RHOD_HSP67B2"/>
    <property type="match status" value="1"/>
</dbReference>
<evidence type="ECO:0000313" key="3">
    <source>
        <dbReference type="Proteomes" id="UP000324832"/>
    </source>
</evidence>
<reference evidence="2 3" key="1">
    <citation type="submission" date="2017-07" db="EMBL/GenBank/DDBJ databases">
        <authorList>
            <person name="Talla V."/>
            <person name="Backstrom N."/>
        </authorList>
    </citation>
    <scope>NUCLEOTIDE SEQUENCE [LARGE SCALE GENOMIC DNA]</scope>
</reference>
<organism evidence="2 3">
    <name type="scientific">Leptidea sinapis</name>
    <dbReference type="NCBI Taxonomy" id="189913"/>
    <lineage>
        <taxon>Eukaryota</taxon>
        <taxon>Metazoa</taxon>
        <taxon>Ecdysozoa</taxon>
        <taxon>Arthropoda</taxon>
        <taxon>Hexapoda</taxon>
        <taxon>Insecta</taxon>
        <taxon>Pterygota</taxon>
        <taxon>Neoptera</taxon>
        <taxon>Endopterygota</taxon>
        <taxon>Lepidoptera</taxon>
        <taxon>Glossata</taxon>
        <taxon>Ditrysia</taxon>
        <taxon>Papilionoidea</taxon>
        <taxon>Pieridae</taxon>
        <taxon>Dismorphiinae</taxon>
        <taxon>Leptidea</taxon>
    </lineage>
</organism>
<gene>
    <name evidence="2" type="ORF">LSINAPIS_LOCUS13577</name>
</gene>
<protein>
    <recommendedName>
        <fullName evidence="1">Rhodanese domain-containing protein</fullName>
    </recommendedName>
</protein>
<dbReference type="PANTHER" id="PTHR44086:SF10">
    <property type="entry name" value="THIOSULFATE SULFURTRANSFERASE_RHODANESE-LIKE DOMAIN-CONTAINING PROTEIN 3"/>
    <property type="match status" value="1"/>
</dbReference>
<evidence type="ECO:0000313" key="2">
    <source>
        <dbReference type="EMBL" id="VVD03622.1"/>
    </source>
</evidence>
<accession>A0A5E4QZW3</accession>
<dbReference type="SMART" id="SM00450">
    <property type="entry name" value="RHOD"/>
    <property type="match status" value="1"/>
</dbReference>
<dbReference type="PANTHER" id="PTHR44086">
    <property type="entry name" value="THIOSULFATE SULFURTRANSFERASE RDL2, MITOCHONDRIAL-RELATED"/>
    <property type="match status" value="1"/>
</dbReference>
<dbReference type="InterPro" id="IPR001763">
    <property type="entry name" value="Rhodanese-like_dom"/>
</dbReference>
<proteinExistence type="predicted"/>
<dbReference type="EMBL" id="FZQP02006783">
    <property type="protein sequence ID" value="VVD03622.1"/>
    <property type="molecule type" value="Genomic_DNA"/>
</dbReference>
<sequence length="174" mass="19957">MFHQACFKRFARSYQIIKFATEANKSFHLVCSETPNYFNSNLCAFSTAQIKRLYTEKAKLEEVIVDFDHVKQLVNNKNTLIIDVREPEEVTEHGKIPNSINIPLGTVSSVLSSMSDTEFSKSYGRTKPSENTEIIFYCMIGKRSGMAQQNAFNLGYKNVKNYLGSWTDWKNKSK</sequence>
<feature type="domain" description="Rhodanese" evidence="1">
    <location>
        <begin position="75"/>
        <end position="174"/>
    </location>
</feature>
<dbReference type="PROSITE" id="PS50206">
    <property type="entry name" value="RHODANESE_3"/>
    <property type="match status" value="1"/>
</dbReference>
<dbReference type="Proteomes" id="UP000324832">
    <property type="component" value="Unassembled WGS sequence"/>
</dbReference>
<dbReference type="SUPFAM" id="SSF52821">
    <property type="entry name" value="Rhodanese/Cell cycle control phosphatase"/>
    <property type="match status" value="1"/>
</dbReference>
<dbReference type="Pfam" id="PF00581">
    <property type="entry name" value="Rhodanese"/>
    <property type="match status" value="1"/>
</dbReference>
<dbReference type="AlphaFoldDB" id="A0A5E4QZW3"/>
<keyword evidence="3" id="KW-1185">Reference proteome</keyword>
<dbReference type="Gene3D" id="3.40.250.10">
    <property type="entry name" value="Rhodanese-like domain"/>
    <property type="match status" value="1"/>
</dbReference>
<dbReference type="InterPro" id="IPR036873">
    <property type="entry name" value="Rhodanese-like_dom_sf"/>
</dbReference>
<evidence type="ECO:0000259" key="1">
    <source>
        <dbReference type="PROSITE" id="PS50206"/>
    </source>
</evidence>